<dbReference type="Proteomes" id="UP001609176">
    <property type="component" value="Unassembled WGS sequence"/>
</dbReference>
<evidence type="ECO:0000313" key="10">
    <source>
        <dbReference type="Proteomes" id="UP001609219"/>
    </source>
</evidence>
<evidence type="ECO:0000313" key="9">
    <source>
        <dbReference type="Proteomes" id="UP001609176"/>
    </source>
</evidence>
<keyword evidence="2 5" id="KW-0812">Transmembrane</keyword>
<comment type="caution">
    <text evidence="7">The sequence shown here is derived from an EMBL/GenBank/DDBJ whole genome shotgun (WGS) entry which is preliminary data.</text>
</comment>
<feature type="transmembrane region" description="Helical" evidence="5">
    <location>
        <begin position="402"/>
        <end position="423"/>
    </location>
</feature>
<proteinExistence type="predicted"/>
<dbReference type="PANTHER" id="PTHR37422">
    <property type="entry name" value="TEICHURONIC ACID BIOSYNTHESIS PROTEIN TUAE"/>
    <property type="match status" value="1"/>
</dbReference>
<dbReference type="Pfam" id="PF04932">
    <property type="entry name" value="Wzy_C"/>
    <property type="match status" value="1"/>
</dbReference>
<feature type="transmembrane region" description="Helical" evidence="5">
    <location>
        <begin position="160"/>
        <end position="178"/>
    </location>
</feature>
<dbReference type="EMBL" id="JBIMSN010000158">
    <property type="protein sequence ID" value="MFH5232750.1"/>
    <property type="molecule type" value="Genomic_DNA"/>
</dbReference>
<accession>A0ABW7KDB6</accession>
<feature type="transmembrane region" description="Helical" evidence="5">
    <location>
        <begin position="288"/>
        <end position="304"/>
    </location>
</feature>
<evidence type="ECO:0000256" key="3">
    <source>
        <dbReference type="ARBA" id="ARBA00022989"/>
    </source>
</evidence>
<protein>
    <submittedName>
        <fullName evidence="7">O-antigen ligase family protein</fullName>
    </submittedName>
</protein>
<dbReference type="RefSeq" id="WP_395125221.1">
    <property type="nucleotide sequence ID" value="NZ_JBIMSN010000158.1"/>
</dbReference>
<dbReference type="Proteomes" id="UP001609219">
    <property type="component" value="Unassembled WGS sequence"/>
</dbReference>
<feature type="transmembrane region" description="Helical" evidence="5">
    <location>
        <begin position="97"/>
        <end position="114"/>
    </location>
</feature>
<name>A0ABW7KDB6_9NOCA</name>
<feature type="transmembrane region" description="Helical" evidence="5">
    <location>
        <begin position="73"/>
        <end position="91"/>
    </location>
</feature>
<feature type="transmembrane region" description="Helical" evidence="5">
    <location>
        <begin position="25"/>
        <end position="42"/>
    </location>
</feature>
<dbReference type="InterPro" id="IPR007016">
    <property type="entry name" value="O-antigen_ligase-rel_domated"/>
</dbReference>
<evidence type="ECO:0000256" key="2">
    <source>
        <dbReference type="ARBA" id="ARBA00022692"/>
    </source>
</evidence>
<feature type="transmembrane region" description="Helical" evidence="5">
    <location>
        <begin position="48"/>
        <end position="66"/>
    </location>
</feature>
<keyword evidence="3 5" id="KW-1133">Transmembrane helix</keyword>
<organism evidence="7 10">
    <name type="scientific">Antrihabitans spumae</name>
    <dbReference type="NCBI Taxonomy" id="3373370"/>
    <lineage>
        <taxon>Bacteria</taxon>
        <taxon>Bacillati</taxon>
        <taxon>Actinomycetota</taxon>
        <taxon>Actinomycetes</taxon>
        <taxon>Mycobacteriales</taxon>
        <taxon>Nocardiaceae</taxon>
        <taxon>Antrihabitans</taxon>
    </lineage>
</organism>
<evidence type="ECO:0000256" key="4">
    <source>
        <dbReference type="ARBA" id="ARBA00023136"/>
    </source>
</evidence>
<feature type="transmembrane region" description="Helical" evidence="5">
    <location>
        <begin position="444"/>
        <end position="462"/>
    </location>
</feature>
<feature type="transmembrane region" description="Helical" evidence="5">
    <location>
        <begin position="241"/>
        <end position="258"/>
    </location>
</feature>
<keyword evidence="4 5" id="KW-0472">Membrane</keyword>
<keyword evidence="10" id="KW-1185">Reference proteome</keyword>
<sequence>MKSAALARVGDTVRQGTIEHKPTRFAVAAFAVVLGLAVTFYAAPLVPFGLVGAVTGLLVGIALVVIGLRNPVWAFVFLIVSMFVRAALPKFLPTDPFLFAFAGLIVSTIFWVAAQPERRIRFGAVELTMALYVLWNIHSILTPHEYRPIIYPLTEETLSVTRYLLIGTAIPFATYVISRAIFNTERAMRILIAAILGCSAYSAWVSILQFHGPRALVWPRYIVDTPGWEGRANGLPNQPEVNGLILTVGFVLALVLLGMKDQPRWRKPIYVAITAACGYGVFLTHTRAIWLGFAVIIIMGLVLAKGYRAGFVITTLGVVGYIVMNWSTFTSADRDAGGVGSTNEVFDRLNAAATALWAFSEKPFTGWGLGRFVSVNTYHHQQWSPQTKWERGLGIPAHLNELGILAELGLIGLLLWLTVLFLVSKKLLSSYRSLPERGILGRPVGFAALTAFVSIVLAGLFVDLRMFDYPSTMVMALVGATVGTAERLTRPYELPPDPLRPLRKTPL</sequence>
<evidence type="ECO:0000256" key="5">
    <source>
        <dbReference type="SAM" id="Phobius"/>
    </source>
</evidence>
<keyword evidence="7" id="KW-0436">Ligase</keyword>
<evidence type="ECO:0000256" key="1">
    <source>
        <dbReference type="ARBA" id="ARBA00004141"/>
    </source>
</evidence>
<dbReference type="PANTHER" id="PTHR37422:SF23">
    <property type="entry name" value="TEICHURONIC ACID BIOSYNTHESIS PROTEIN TUAE"/>
    <property type="match status" value="1"/>
</dbReference>
<feature type="transmembrane region" description="Helical" evidence="5">
    <location>
        <begin position="121"/>
        <end position="140"/>
    </location>
</feature>
<dbReference type="GO" id="GO:0016874">
    <property type="term" value="F:ligase activity"/>
    <property type="evidence" value="ECO:0007669"/>
    <property type="project" value="UniProtKB-KW"/>
</dbReference>
<comment type="subcellular location">
    <subcellularLocation>
        <location evidence="1">Membrane</location>
        <topology evidence="1">Multi-pass membrane protein</topology>
    </subcellularLocation>
</comment>
<reference evidence="9 10" key="1">
    <citation type="submission" date="2024-10" db="EMBL/GenBank/DDBJ databases">
        <authorList>
            <person name="Riesco R."/>
        </authorList>
    </citation>
    <scope>NUCLEOTIDE SEQUENCE [LARGE SCALE GENOMIC DNA]</scope>
    <source>
        <strain evidence="8 9">NCIMB 15448</strain>
        <strain evidence="7 10">NCIMB 15450</strain>
    </source>
</reference>
<feature type="transmembrane region" description="Helical" evidence="5">
    <location>
        <begin position="190"/>
        <end position="210"/>
    </location>
</feature>
<evidence type="ECO:0000313" key="8">
    <source>
        <dbReference type="EMBL" id="MFH5243679.1"/>
    </source>
</evidence>
<feature type="transmembrane region" description="Helical" evidence="5">
    <location>
        <begin position="311"/>
        <end position="329"/>
    </location>
</feature>
<evidence type="ECO:0000313" key="7">
    <source>
        <dbReference type="EMBL" id="MFH5232750.1"/>
    </source>
</evidence>
<dbReference type="InterPro" id="IPR051533">
    <property type="entry name" value="WaaL-like"/>
</dbReference>
<gene>
    <name evidence="8" type="ORF">ACHIPV_17615</name>
    <name evidence="7" type="ORF">ACHIRB_29900</name>
</gene>
<dbReference type="EMBL" id="JBIMSP010000029">
    <property type="protein sequence ID" value="MFH5243679.1"/>
    <property type="molecule type" value="Genomic_DNA"/>
</dbReference>
<evidence type="ECO:0000259" key="6">
    <source>
        <dbReference type="Pfam" id="PF04932"/>
    </source>
</evidence>
<feature type="domain" description="O-antigen ligase-related" evidence="6">
    <location>
        <begin position="274"/>
        <end position="417"/>
    </location>
</feature>